<dbReference type="InterPro" id="IPR036770">
    <property type="entry name" value="Ankyrin_rpt-contain_sf"/>
</dbReference>
<keyword evidence="8" id="KW-1185">Reference proteome</keyword>
<dbReference type="EMBL" id="CAUYUJ010010431">
    <property type="protein sequence ID" value="CAK0829335.1"/>
    <property type="molecule type" value="Genomic_DNA"/>
</dbReference>
<dbReference type="InterPro" id="IPR002110">
    <property type="entry name" value="Ankyrin_rpt"/>
</dbReference>
<dbReference type="EC" id="3.5.1.2" evidence="3"/>
<evidence type="ECO:0000313" key="8">
    <source>
        <dbReference type="Proteomes" id="UP001189429"/>
    </source>
</evidence>
<feature type="repeat" description="ANK" evidence="6">
    <location>
        <begin position="328"/>
        <end position="360"/>
    </location>
</feature>
<dbReference type="PANTHER" id="PTHR12544:SF29">
    <property type="entry name" value="GLUTAMINASE"/>
    <property type="match status" value="1"/>
</dbReference>
<comment type="similarity">
    <text evidence="1">Belongs to the glutaminase family.</text>
</comment>
<feature type="non-terminal residue" evidence="7">
    <location>
        <position position="536"/>
    </location>
</feature>
<dbReference type="SMART" id="SM00248">
    <property type="entry name" value="ANK"/>
    <property type="match status" value="2"/>
</dbReference>
<dbReference type="InterPro" id="IPR012338">
    <property type="entry name" value="Beta-lactam/transpept-like"/>
</dbReference>
<dbReference type="Gene3D" id="1.25.40.20">
    <property type="entry name" value="Ankyrin repeat-containing domain"/>
    <property type="match status" value="1"/>
</dbReference>
<dbReference type="SUPFAM" id="SSF56601">
    <property type="entry name" value="beta-lactamase/transpeptidase-like"/>
    <property type="match status" value="1"/>
</dbReference>
<dbReference type="InterPro" id="IPR015868">
    <property type="entry name" value="Glutaminase"/>
</dbReference>
<evidence type="ECO:0000256" key="4">
    <source>
        <dbReference type="ARBA" id="ARBA00022801"/>
    </source>
</evidence>
<organism evidence="7 8">
    <name type="scientific">Prorocentrum cordatum</name>
    <dbReference type="NCBI Taxonomy" id="2364126"/>
    <lineage>
        <taxon>Eukaryota</taxon>
        <taxon>Sar</taxon>
        <taxon>Alveolata</taxon>
        <taxon>Dinophyceae</taxon>
        <taxon>Prorocentrales</taxon>
        <taxon>Prorocentraceae</taxon>
        <taxon>Prorocentrum</taxon>
    </lineage>
</organism>
<accession>A0ABN9SBI3</accession>
<name>A0ABN9SBI3_9DINO</name>
<dbReference type="SUPFAM" id="SSF48403">
    <property type="entry name" value="Ankyrin repeat"/>
    <property type="match status" value="1"/>
</dbReference>
<comment type="subunit">
    <text evidence="2">Homotetramer.</text>
</comment>
<feature type="non-terminal residue" evidence="7">
    <location>
        <position position="1"/>
    </location>
</feature>
<feature type="repeat" description="ANK" evidence="6">
    <location>
        <begin position="361"/>
        <end position="393"/>
    </location>
</feature>
<dbReference type="Gene3D" id="3.40.710.10">
    <property type="entry name" value="DD-peptidase/beta-lactamase superfamily"/>
    <property type="match status" value="1"/>
</dbReference>
<sequence>VRGIFDAVAENREGRVADYIPQLAAADPEQWGVAVCSVSAQRFSLGDAQALFCVQSTSKPITYCMALELHGKDVVHKHIGHEPSGRIFNERILKQPENIPHNPLINAGAIMAASLVKMEESEWDRFDYVMDVWKTLSGKVRPGFQYSTMMGERATAARNNCLAWMMVEAGAFPEAAAGKLDKVLEAYFSWCSIELTCETMSVVAATLANGGVCPTTGERVFSRVPSLSRRSSAETVTNCLSLMASCGMYDFSGEFAFSCGFPAKSGVSGVLCVVIPGVCGVATFSPRLDSCGNSCRGIQFCRLLSERLHCHVFDPAPLPRWSHGLQQSNESALWWAASRGDVRRIRQLVERGTDLASPDYDGRSALHLAATGGHGEAVGLLLALGADRARRDRRGNTPLEDALRGGYAEATRLLSLPAPAQAEPGRGADEAALRDDGLLEGGHAPPRLDEVGCALWPVALGRSAPVCRRVASSSWLLGARPFGLGLLALATSGRPSWLPLCAVAHFGCPVFLEPCRFDRRSVLFEPPPRVWSGRSA</sequence>
<keyword evidence="6" id="KW-0040">ANK repeat</keyword>
<comment type="catalytic activity">
    <reaction evidence="5">
        <text>L-glutamine + H2O = L-glutamate + NH4(+)</text>
        <dbReference type="Rhea" id="RHEA:15889"/>
        <dbReference type="ChEBI" id="CHEBI:15377"/>
        <dbReference type="ChEBI" id="CHEBI:28938"/>
        <dbReference type="ChEBI" id="CHEBI:29985"/>
        <dbReference type="ChEBI" id="CHEBI:58359"/>
        <dbReference type="EC" id="3.5.1.2"/>
    </reaction>
</comment>
<evidence type="ECO:0000256" key="2">
    <source>
        <dbReference type="ARBA" id="ARBA00011881"/>
    </source>
</evidence>
<dbReference type="PROSITE" id="PS50297">
    <property type="entry name" value="ANK_REP_REGION"/>
    <property type="match status" value="1"/>
</dbReference>
<reference evidence="7" key="1">
    <citation type="submission" date="2023-10" db="EMBL/GenBank/DDBJ databases">
        <authorList>
            <person name="Chen Y."/>
            <person name="Shah S."/>
            <person name="Dougan E. K."/>
            <person name="Thang M."/>
            <person name="Chan C."/>
        </authorList>
    </citation>
    <scope>NUCLEOTIDE SEQUENCE [LARGE SCALE GENOMIC DNA]</scope>
</reference>
<dbReference type="PANTHER" id="PTHR12544">
    <property type="entry name" value="GLUTAMINASE"/>
    <property type="match status" value="1"/>
</dbReference>
<evidence type="ECO:0000256" key="1">
    <source>
        <dbReference type="ARBA" id="ARBA00011076"/>
    </source>
</evidence>
<comment type="caution">
    <text evidence="7">The sequence shown here is derived from an EMBL/GenBank/DDBJ whole genome shotgun (WGS) entry which is preliminary data.</text>
</comment>
<protein>
    <recommendedName>
        <fullName evidence="3">glutaminase</fullName>
        <ecNumber evidence="3">3.5.1.2</ecNumber>
    </recommendedName>
</protein>
<evidence type="ECO:0000313" key="7">
    <source>
        <dbReference type="EMBL" id="CAK0829335.1"/>
    </source>
</evidence>
<evidence type="ECO:0000256" key="3">
    <source>
        <dbReference type="ARBA" id="ARBA00012918"/>
    </source>
</evidence>
<dbReference type="NCBIfam" id="TIGR03814">
    <property type="entry name" value="Gln_ase"/>
    <property type="match status" value="1"/>
</dbReference>
<gene>
    <name evidence="7" type="ORF">PCOR1329_LOCUS28322</name>
</gene>
<evidence type="ECO:0000256" key="6">
    <source>
        <dbReference type="PROSITE-ProRule" id="PRU00023"/>
    </source>
</evidence>
<proteinExistence type="inferred from homology"/>
<dbReference type="Pfam" id="PF12796">
    <property type="entry name" value="Ank_2"/>
    <property type="match status" value="1"/>
</dbReference>
<dbReference type="Proteomes" id="UP001189429">
    <property type="component" value="Unassembled WGS sequence"/>
</dbReference>
<dbReference type="Pfam" id="PF04960">
    <property type="entry name" value="Glutaminase"/>
    <property type="match status" value="1"/>
</dbReference>
<keyword evidence="4" id="KW-0378">Hydrolase</keyword>
<dbReference type="PROSITE" id="PS50088">
    <property type="entry name" value="ANK_REPEAT"/>
    <property type="match status" value="2"/>
</dbReference>
<evidence type="ECO:0000256" key="5">
    <source>
        <dbReference type="ARBA" id="ARBA00049534"/>
    </source>
</evidence>